<dbReference type="PANTHER" id="PTHR35869:SF1">
    <property type="entry name" value="OUTER-MEMBRANE LIPOPROTEIN CARRIER PROTEIN"/>
    <property type="match status" value="1"/>
</dbReference>
<dbReference type="Gene3D" id="2.50.20.10">
    <property type="entry name" value="Lipoprotein localisation LolA/LolB/LppX"/>
    <property type="match status" value="1"/>
</dbReference>
<dbReference type="OrthoDB" id="9810685at2"/>
<dbReference type="CDD" id="cd16325">
    <property type="entry name" value="LolA"/>
    <property type="match status" value="1"/>
</dbReference>
<dbReference type="Pfam" id="PF03548">
    <property type="entry name" value="LolA"/>
    <property type="match status" value="1"/>
</dbReference>
<evidence type="ECO:0000256" key="2">
    <source>
        <dbReference type="SAM" id="SignalP"/>
    </source>
</evidence>
<organism evidence="3 4">
    <name type="scientific">Chitinophaga barathri</name>
    <dbReference type="NCBI Taxonomy" id="1647451"/>
    <lineage>
        <taxon>Bacteria</taxon>
        <taxon>Pseudomonadati</taxon>
        <taxon>Bacteroidota</taxon>
        <taxon>Chitinophagia</taxon>
        <taxon>Chitinophagales</taxon>
        <taxon>Chitinophagaceae</taxon>
        <taxon>Chitinophaga</taxon>
    </lineage>
</organism>
<name>A0A3N4MDB7_9BACT</name>
<sequence>MMMKKTVLTGLIMCGMVIGASAQAPAQSLGKNDPKAKVVLDGVSKRFKSLKTVIANFILKVEGANNSVNDTKKGSVYVKGPKYKVIMDGQEIISDNKTSWTYAKDVNEVTISNVDQSNSSMTPAKIFTNFYDNDFLYRLNGETTEKGKVLQNIELTPTDKSKNFFKVLVDVDKKNQTLARMKVFEKNGNRYTYEITNFTPNGAVKDDLFTFDAKKYPGVEVVDLR</sequence>
<evidence type="ECO:0000256" key="1">
    <source>
        <dbReference type="ARBA" id="ARBA00022729"/>
    </source>
</evidence>
<dbReference type="PANTHER" id="PTHR35869">
    <property type="entry name" value="OUTER-MEMBRANE LIPOPROTEIN CARRIER PROTEIN"/>
    <property type="match status" value="1"/>
</dbReference>
<dbReference type="InterPro" id="IPR029046">
    <property type="entry name" value="LolA/LolB/LppX"/>
</dbReference>
<feature type="chain" id="PRO_5018222587" evidence="2">
    <location>
        <begin position="27"/>
        <end position="225"/>
    </location>
</feature>
<dbReference type="InterPro" id="IPR004564">
    <property type="entry name" value="OM_lipoprot_carrier_LolA-like"/>
</dbReference>
<protein>
    <submittedName>
        <fullName evidence="3">Outer membrane lipoprotein carrier protein LolA</fullName>
    </submittedName>
</protein>
<evidence type="ECO:0000313" key="4">
    <source>
        <dbReference type="Proteomes" id="UP000279089"/>
    </source>
</evidence>
<gene>
    <name evidence="3" type="ORF">EG028_09685</name>
</gene>
<dbReference type="EMBL" id="RMBX01000004">
    <property type="protein sequence ID" value="RPD41568.1"/>
    <property type="molecule type" value="Genomic_DNA"/>
</dbReference>
<keyword evidence="3" id="KW-0449">Lipoprotein</keyword>
<feature type="signal peptide" evidence="2">
    <location>
        <begin position="1"/>
        <end position="26"/>
    </location>
</feature>
<keyword evidence="1 2" id="KW-0732">Signal</keyword>
<accession>A0A3N4MDB7</accession>
<comment type="caution">
    <text evidence="3">The sequence shown here is derived from an EMBL/GenBank/DDBJ whole genome shotgun (WGS) entry which is preliminary data.</text>
</comment>
<proteinExistence type="predicted"/>
<reference evidence="4" key="1">
    <citation type="submission" date="2018-11" db="EMBL/GenBank/DDBJ databases">
        <title>Chitinophaga lutea sp.nov., isolate from arsenic contaminated soil.</title>
        <authorList>
            <person name="Zong Y."/>
        </authorList>
    </citation>
    <scope>NUCLEOTIDE SEQUENCE [LARGE SCALE GENOMIC DNA]</scope>
    <source>
        <strain evidence="4">YLT18</strain>
    </source>
</reference>
<dbReference type="Proteomes" id="UP000279089">
    <property type="component" value="Unassembled WGS sequence"/>
</dbReference>
<evidence type="ECO:0000313" key="3">
    <source>
        <dbReference type="EMBL" id="RPD41568.1"/>
    </source>
</evidence>
<keyword evidence="4" id="KW-1185">Reference proteome</keyword>
<dbReference type="RefSeq" id="WP_120516129.1">
    <property type="nucleotide sequence ID" value="NZ_QXZY01000005.1"/>
</dbReference>
<dbReference type="AlphaFoldDB" id="A0A3N4MDB7"/>
<dbReference type="SUPFAM" id="SSF89392">
    <property type="entry name" value="Prokaryotic lipoproteins and lipoprotein localization factors"/>
    <property type="match status" value="1"/>
</dbReference>